<evidence type="ECO:0000313" key="2">
    <source>
        <dbReference type="Proteomes" id="UP000268669"/>
    </source>
</evidence>
<sequence>MWLRCETGWDEQECRDAAQHNFNAWIKEFGTGNKKHQQIIELTEGFLNAYGLSRFAATAL</sequence>
<dbReference type="EMBL" id="CP033713">
    <property type="protein sequence ID" value="AYW93907.1"/>
    <property type="molecule type" value="Genomic_DNA"/>
</dbReference>
<organism evidence="1 2">
    <name type="scientific">Yersinia pseudotuberculosis</name>
    <dbReference type="NCBI Taxonomy" id="633"/>
    <lineage>
        <taxon>Bacteria</taxon>
        <taxon>Pseudomonadati</taxon>
        <taxon>Pseudomonadota</taxon>
        <taxon>Gammaproteobacteria</taxon>
        <taxon>Enterobacterales</taxon>
        <taxon>Yersiniaceae</taxon>
        <taxon>Yersinia</taxon>
    </lineage>
</organism>
<name>A0ABM7AMX7_YERPU</name>
<keyword evidence="2" id="KW-1185">Reference proteome</keyword>
<accession>A0ABM7AMX7</accession>
<proteinExistence type="predicted"/>
<protein>
    <submittedName>
        <fullName evidence="1">Uncharacterized protein</fullName>
    </submittedName>
</protein>
<dbReference type="Proteomes" id="UP000268669">
    <property type="component" value="Chromosome"/>
</dbReference>
<reference evidence="1" key="1">
    <citation type="submission" date="2018-11" db="EMBL/GenBank/DDBJ databases">
        <title>FDA dAtabase for Regulatory Grade micrObial Sequences (FDA-ARGOS): Supporting development and validation of Infectious Disease Dx tests.</title>
        <authorList>
            <person name="Bliska J."/>
            <person name="Cleland M.-M."/>
            <person name="Tallon L."/>
            <person name="Sadzewicz L."/>
            <person name="Zhao X."/>
            <person name="Vavikolanu K."/>
            <person name="Mehta A."/>
            <person name="Aluvathingal J."/>
            <person name="Nadendla S."/>
            <person name="Yan Y."/>
            <person name="Sichtig H."/>
        </authorList>
    </citation>
    <scope>NUCLEOTIDE SEQUENCE [LARGE SCALE GENOMIC DNA]</scope>
    <source>
        <strain evidence="1">FDAARGOS_581</strain>
    </source>
</reference>
<evidence type="ECO:0000313" key="1">
    <source>
        <dbReference type="EMBL" id="AYW93907.1"/>
    </source>
</evidence>
<gene>
    <name evidence="1" type="ORF">EGX47_22970</name>
</gene>